<feature type="domain" description="AB hydrolase-1" evidence="3">
    <location>
        <begin position="14"/>
        <end position="274"/>
    </location>
</feature>
<dbReference type="Pfam" id="PF00561">
    <property type="entry name" value="Abhydrolase_1"/>
    <property type="match status" value="1"/>
</dbReference>
<gene>
    <name evidence="4" type="ORF">AAF712_003415</name>
</gene>
<evidence type="ECO:0000313" key="4">
    <source>
        <dbReference type="EMBL" id="KAL0069390.1"/>
    </source>
</evidence>
<dbReference type="InterPro" id="IPR000073">
    <property type="entry name" value="AB_hydrolase_1"/>
</dbReference>
<dbReference type="PANTHER" id="PTHR43329">
    <property type="entry name" value="EPOXIDE HYDROLASE"/>
    <property type="match status" value="1"/>
</dbReference>
<evidence type="ECO:0000256" key="2">
    <source>
        <dbReference type="ARBA" id="ARBA00038334"/>
    </source>
</evidence>
<dbReference type="SUPFAM" id="SSF53474">
    <property type="entry name" value="alpha/beta-Hydrolases"/>
    <property type="match status" value="1"/>
</dbReference>
<accession>A0ABR3A615</accession>
<dbReference type="Gene3D" id="3.40.50.1820">
    <property type="entry name" value="alpha/beta hydrolase"/>
    <property type="match status" value="1"/>
</dbReference>
<dbReference type="PRINTS" id="PR00412">
    <property type="entry name" value="EPOXHYDRLASE"/>
</dbReference>
<keyword evidence="1" id="KW-0378">Hydrolase</keyword>
<evidence type="ECO:0000256" key="1">
    <source>
        <dbReference type="ARBA" id="ARBA00022801"/>
    </source>
</evidence>
<keyword evidence="5" id="KW-1185">Reference proteome</keyword>
<proteinExistence type="inferred from homology"/>
<evidence type="ECO:0000313" key="5">
    <source>
        <dbReference type="Proteomes" id="UP001437256"/>
    </source>
</evidence>
<reference evidence="4 5" key="1">
    <citation type="submission" date="2024-05" db="EMBL/GenBank/DDBJ databases">
        <title>A draft genome resource for the thread blight pathogen Marasmius tenuissimus strain MS-2.</title>
        <authorList>
            <person name="Yulfo-Soto G.E."/>
            <person name="Baruah I.K."/>
            <person name="Amoako-Attah I."/>
            <person name="Bukari Y."/>
            <person name="Meinhardt L.W."/>
            <person name="Bailey B.A."/>
            <person name="Cohen S.P."/>
        </authorList>
    </citation>
    <scope>NUCLEOTIDE SEQUENCE [LARGE SCALE GENOMIC DNA]</scope>
    <source>
        <strain evidence="4 5">MS-2</strain>
    </source>
</reference>
<organism evidence="4 5">
    <name type="scientific">Marasmius tenuissimus</name>
    <dbReference type="NCBI Taxonomy" id="585030"/>
    <lineage>
        <taxon>Eukaryota</taxon>
        <taxon>Fungi</taxon>
        <taxon>Dikarya</taxon>
        <taxon>Basidiomycota</taxon>
        <taxon>Agaricomycotina</taxon>
        <taxon>Agaricomycetes</taxon>
        <taxon>Agaricomycetidae</taxon>
        <taxon>Agaricales</taxon>
        <taxon>Marasmiineae</taxon>
        <taxon>Marasmiaceae</taxon>
        <taxon>Marasmius</taxon>
    </lineage>
</organism>
<protein>
    <recommendedName>
        <fullName evidence="3">AB hydrolase-1 domain-containing protein</fullName>
    </recommendedName>
</protein>
<evidence type="ECO:0000259" key="3">
    <source>
        <dbReference type="Pfam" id="PF00561"/>
    </source>
</evidence>
<dbReference type="EMBL" id="JBBXMP010000012">
    <property type="protein sequence ID" value="KAL0069390.1"/>
    <property type="molecule type" value="Genomic_DNA"/>
</dbReference>
<dbReference type="Proteomes" id="UP001437256">
    <property type="component" value="Unassembled WGS sequence"/>
</dbReference>
<name>A0ABR3A615_9AGAR</name>
<comment type="similarity">
    <text evidence="2">Belongs to the AB hydrolase superfamily. Epoxide hydrolase family.</text>
</comment>
<sequence length="289" mass="32702">MVFPLPRTIGDLQVPFFEEKGYGLIVPDTLGYGGTAKPTDPAQYKYSLLVKDIVDILDAEKIDKAVFIGHDWGSVIAARTVQYFPERVSAFACLAAAYNPPNPQLDYEQIKAFVQEKFGYQSLGYWAFFNEDNAAKVIEDNFEKFFNIVYPEDPKIWKSDLTPTGALKNYLQTKPAAPAPSWLTAEEIRLHSEKLLEGGLTAPTCYYKSMLRHAKEDDEAIPLERYKTDKPHFFAAALEDHVGVASFSIEQTKMFCQNATIKEFQANHWVQIQKADELNKELGAWLEGL</sequence>
<dbReference type="InterPro" id="IPR029058">
    <property type="entry name" value="AB_hydrolase_fold"/>
</dbReference>
<dbReference type="InterPro" id="IPR000639">
    <property type="entry name" value="Epox_hydrolase-like"/>
</dbReference>
<comment type="caution">
    <text evidence="4">The sequence shown here is derived from an EMBL/GenBank/DDBJ whole genome shotgun (WGS) entry which is preliminary data.</text>
</comment>